<feature type="transmembrane region" description="Helical" evidence="1">
    <location>
        <begin position="47"/>
        <end position="68"/>
    </location>
</feature>
<accession>A0A8W8M071</accession>
<keyword evidence="1" id="KW-0812">Transmembrane</keyword>
<dbReference type="EnsemblMetazoa" id="G30965.3">
    <property type="protein sequence ID" value="G30965.3:cds"/>
    <property type="gene ID" value="G30965"/>
</dbReference>
<reference evidence="3" key="1">
    <citation type="submission" date="2022-08" db="UniProtKB">
        <authorList>
            <consortium name="EnsemblMetazoa"/>
        </authorList>
    </citation>
    <scope>IDENTIFICATION</scope>
    <source>
        <strain evidence="3">05x7-T-G4-1.051#20</strain>
    </source>
</reference>
<sequence>MATLCEAGFVALLFSCLLQFIGAETYCYYRYYYRKYYCYYYMESDSVGGIVAGSIALVIVIVVVSVVVRAKHRQSVVTPISSGGAHISTVNTNINTNIHVPPPPHPGYGPPQPMGGYMPHPNQPMYHGGNPAYPPGHY</sequence>
<evidence type="ECO:0000313" key="4">
    <source>
        <dbReference type="Proteomes" id="UP000005408"/>
    </source>
</evidence>
<organism evidence="3 4">
    <name type="scientific">Magallana gigas</name>
    <name type="common">Pacific oyster</name>
    <name type="synonym">Crassostrea gigas</name>
    <dbReference type="NCBI Taxonomy" id="29159"/>
    <lineage>
        <taxon>Eukaryota</taxon>
        <taxon>Metazoa</taxon>
        <taxon>Spiralia</taxon>
        <taxon>Lophotrochozoa</taxon>
        <taxon>Mollusca</taxon>
        <taxon>Bivalvia</taxon>
        <taxon>Autobranchia</taxon>
        <taxon>Pteriomorphia</taxon>
        <taxon>Ostreida</taxon>
        <taxon>Ostreoidea</taxon>
        <taxon>Ostreidae</taxon>
        <taxon>Magallana</taxon>
    </lineage>
</organism>
<keyword evidence="1" id="KW-0472">Membrane</keyword>
<dbReference type="AlphaFoldDB" id="A0A8W8M071"/>
<evidence type="ECO:0000256" key="2">
    <source>
        <dbReference type="SAM" id="SignalP"/>
    </source>
</evidence>
<evidence type="ECO:0000313" key="3">
    <source>
        <dbReference type="EnsemblMetazoa" id="G30965.2:cds"/>
    </source>
</evidence>
<proteinExistence type="predicted"/>
<keyword evidence="4" id="KW-1185">Reference proteome</keyword>
<protein>
    <submittedName>
        <fullName evidence="3">Uncharacterized protein</fullName>
    </submittedName>
</protein>
<name>A0A8W8M071_MAGGI</name>
<keyword evidence="2" id="KW-0732">Signal</keyword>
<feature type="signal peptide" evidence="2">
    <location>
        <begin position="1"/>
        <end position="23"/>
    </location>
</feature>
<evidence type="ECO:0000256" key="1">
    <source>
        <dbReference type="SAM" id="Phobius"/>
    </source>
</evidence>
<feature type="chain" id="PRO_5042431748" evidence="2">
    <location>
        <begin position="24"/>
        <end position="138"/>
    </location>
</feature>
<dbReference type="Proteomes" id="UP000005408">
    <property type="component" value="Unassembled WGS sequence"/>
</dbReference>
<dbReference type="OMA" id="NINTNIH"/>
<keyword evidence="1" id="KW-1133">Transmembrane helix</keyword>
<dbReference type="EnsemblMetazoa" id="G30965.2">
    <property type="protein sequence ID" value="G30965.2:cds"/>
    <property type="gene ID" value="G30965"/>
</dbReference>